<keyword evidence="5" id="KW-1185">Reference proteome</keyword>
<dbReference type="Proteomes" id="UP000197535">
    <property type="component" value="Unassembled WGS sequence"/>
</dbReference>
<dbReference type="NCBIfam" id="TIGR02282">
    <property type="entry name" value="MltB"/>
    <property type="match status" value="1"/>
</dbReference>
<dbReference type="EMBL" id="LSTO01000002">
    <property type="protein sequence ID" value="OWW18739.1"/>
    <property type="molecule type" value="Genomic_DNA"/>
</dbReference>
<dbReference type="FunFam" id="1.10.8.350:FF:000001">
    <property type="entry name" value="Lytic murein transglycosylase B"/>
    <property type="match status" value="1"/>
</dbReference>
<dbReference type="InterPro" id="IPR031304">
    <property type="entry name" value="SLT_2"/>
</dbReference>
<evidence type="ECO:0000256" key="2">
    <source>
        <dbReference type="SAM" id="SignalP"/>
    </source>
</evidence>
<evidence type="ECO:0000313" key="5">
    <source>
        <dbReference type="Proteomes" id="UP000197535"/>
    </source>
</evidence>
<dbReference type="Gene3D" id="1.10.8.350">
    <property type="entry name" value="Bacterial muramidase"/>
    <property type="match status" value="1"/>
</dbReference>
<feature type="active site" evidence="1">
    <location>
        <position position="157"/>
    </location>
</feature>
<keyword evidence="2" id="KW-0732">Signal</keyword>
<sequence length="374" mass="40963">TPAVPAVLLSSLLLTFTLPADASPKQSGKQARKATTQGAKLRKVAANPDEAGEFANFTQWNEVAAFIDLMAEKHGFDRKELEATFKRVRYIDTAIQLVKPAPPGKPKNWHAYRARFIEPVRVNAGVAFWDEYRDALARAEERYGVPAEIIVGIIGVETVYGRNTGNFRVLDALTTLAFDYPPTPNRASRMAFFRGEIENTLLLARDAGIDPFSLFGSYAGAVGWPQFMPGSIRKFAVDFDGDGKVDLRNSPVDAIGSVASFLVQHGWKAGEPVVFPATLGAGEPGRSWEMFIGQGLEAKFRLDELKAAGVVPAVDTPADRMYGLVDLQNGGEPTDYWLGANNFFAITQYNRSFFYAMSVIELGRTVKSARAGVR</sequence>
<feature type="chain" id="PRO_5012377637" description="Transglycosylase SLT domain-containing protein" evidence="2">
    <location>
        <begin position="23"/>
        <end position="374"/>
    </location>
</feature>
<feature type="domain" description="Transglycosylase SLT" evidence="3">
    <location>
        <begin position="61"/>
        <end position="363"/>
    </location>
</feature>
<proteinExistence type="predicted"/>
<dbReference type="GO" id="GO:0009253">
    <property type="term" value="P:peptidoglycan catabolic process"/>
    <property type="evidence" value="ECO:0007669"/>
    <property type="project" value="TreeGrafter"/>
</dbReference>
<feature type="signal peptide" evidence="2">
    <location>
        <begin position="1"/>
        <end position="22"/>
    </location>
</feature>
<accession>A0A254T7X1</accession>
<gene>
    <name evidence="4" type="ORF">AYR66_04000</name>
</gene>
<dbReference type="CDD" id="cd13399">
    <property type="entry name" value="Slt35-like"/>
    <property type="match status" value="1"/>
</dbReference>
<dbReference type="InterPro" id="IPR011757">
    <property type="entry name" value="Lytic_transglycosylase_MltB"/>
</dbReference>
<evidence type="ECO:0000313" key="4">
    <source>
        <dbReference type="EMBL" id="OWW18739.1"/>
    </source>
</evidence>
<dbReference type="SUPFAM" id="SSF53955">
    <property type="entry name" value="Lysozyme-like"/>
    <property type="match status" value="1"/>
</dbReference>
<dbReference type="AlphaFoldDB" id="A0A254T7X1"/>
<dbReference type="InterPro" id="IPR043426">
    <property type="entry name" value="MltB-like"/>
</dbReference>
<name>A0A254T7X1_9BURK</name>
<dbReference type="Gene3D" id="1.10.530.10">
    <property type="match status" value="1"/>
</dbReference>
<dbReference type="RefSeq" id="WP_420093139.1">
    <property type="nucleotide sequence ID" value="NZ_LSTO01000002.1"/>
</dbReference>
<dbReference type="PANTHER" id="PTHR30163:SF9">
    <property type="entry name" value="MEMBRANE-BOUND LYTIC MUREIN TRANSGLYCOSYLASE B"/>
    <property type="match status" value="1"/>
</dbReference>
<feature type="non-terminal residue" evidence="4">
    <location>
        <position position="1"/>
    </location>
</feature>
<dbReference type="Pfam" id="PF13406">
    <property type="entry name" value="SLT_2"/>
    <property type="match status" value="1"/>
</dbReference>
<dbReference type="GO" id="GO:0008933">
    <property type="term" value="F:peptidoglycan lytic transglycosylase activity"/>
    <property type="evidence" value="ECO:0007669"/>
    <property type="project" value="TreeGrafter"/>
</dbReference>
<evidence type="ECO:0000259" key="3">
    <source>
        <dbReference type="Pfam" id="PF13406"/>
    </source>
</evidence>
<reference evidence="4 5" key="1">
    <citation type="submission" date="2016-02" db="EMBL/GenBank/DDBJ databases">
        <authorList>
            <person name="Wen L."/>
            <person name="He K."/>
            <person name="Yang H."/>
        </authorList>
    </citation>
    <scope>NUCLEOTIDE SEQUENCE [LARGE SCALE GENOMIC DNA]</scope>
    <source>
        <strain evidence="4 5">TSA40</strain>
    </source>
</reference>
<dbReference type="InterPro" id="IPR023346">
    <property type="entry name" value="Lysozyme-like_dom_sf"/>
</dbReference>
<dbReference type="PANTHER" id="PTHR30163">
    <property type="entry name" value="MEMBRANE-BOUND LYTIC MUREIN TRANSGLYCOSYLASE B"/>
    <property type="match status" value="1"/>
</dbReference>
<organism evidence="4 5">
    <name type="scientific">Noviherbaspirillum denitrificans</name>
    <dbReference type="NCBI Taxonomy" id="1968433"/>
    <lineage>
        <taxon>Bacteria</taxon>
        <taxon>Pseudomonadati</taxon>
        <taxon>Pseudomonadota</taxon>
        <taxon>Betaproteobacteria</taxon>
        <taxon>Burkholderiales</taxon>
        <taxon>Oxalobacteraceae</taxon>
        <taxon>Noviherbaspirillum</taxon>
    </lineage>
</organism>
<evidence type="ECO:0000256" key="1">
    <source>
        <dbReference type="PIRSR" id="PIRSR611757-1"/>
    </source>
</evidence>
<protein>
    <recommendedName>
        <fullName evidence="3">Transglycosylase SLT domain-containing protein</fullName>
    </recommendedName>
</protein>
<comment type="caution">
    <text evidence="4">The sequence shown here is derived from an EMBL/GenBank/DDBJ whole genome shotgun (WGS) entry which is preliminary data.</text>
</comment>